<accession>A0ABT6L4X0</accession>
<gene>
    <name evidence="1" type="ORF">M2272_004654</name>
</gene>
<dbReference type="RefSeq" id="WP_280834578.1">
    <property type="nucleotide sequence ID" value="NZ_JARXVE010000008.1"/>
</dbReference>
<dbReference type="EMBL" id="JARXVE010000008">
    <property type="protein sequence ID" value="MDH6197998.1"/>
    <property type="molecule type" value="Genomic_DNA"/>
</dbReference>
<proteinExistence type="predicted"/>
<evidence type="ECO:0000313" key="1">
    <source>
        <dbReference type="EMBL" id="MDH6197998.1"/>
    </source>
</evidence>
<reference evidence="1 2" key="1">
    <citation type="submission" date="2023-04" db="EMBL/GenBank/DDBJ databases">
        <title>Forest soil microbial communities from Buena Vista Peninsula, Colon Province, Panama.</title>
        <authorList>
            <person name="Bouskill N."/>
        </authorList>
    </citation>
    <scope>NUCLEOTIDE SEQUENCE [LARGE SCALE GENOMIC DNA]</scope>
    <source>
        <strain evidence="1 2">AC80</strain>
    </source>
</reference>
<organism evidence="1 2">
    <name type="scientific">Mycolicibacterium frederiksbergense</name>
    <dbReference type="NCBI Taxonomy" id="117567"/>
    <lineage>
        <taxon>Bacteria</taxon>
        <taxon>Bacillati</taxon>
        <taxon>Actinomycetota</taxon>
        <taxon>Actinomycetes</taxon>
        <taxon>Mycobacteriales</taxon>
        <taxon>Mycobacteriaceae</taxon>
        <taxon>Mycolicibacterium</taxon>
    </lineage>
</organism>
<keyword evidence="2" id="KW-1185">Reference proteome</keyword>
<sequence length="124" mass="13455">MTDRVELLAYADQLLDGTVCLGPRGPRTAALLARRAFEDWLDEVSTSWAVHAESDRAPTTSSKLVVLSALRGAELGETAKRVWHGLSRAVHHHAYELQPSVAEVRDLVRHVKAVCGSGKADDGT</sequence>
<evidence type="ECO:0000313" key="2">
    <source>
        <dbReference type="Proteomes" id="UP001160130"/>
    </source>
</evidence>
<comment type="caution">
    <text evidence="1">The sequence shown here is derived from an EMBL/GenBank/DDBJ whole genome shotgun (WGS) entry which is preliminary data.</text>
</comment>
<evidence type="ECO:0008006" key="3">
    <source>
        <dbReference type="Google" id="ProtNLM"/>
    </source>
</evidence>
<name>A0ABT6L4X0_9MYCO</name>
<dbReference type="Proteomes" id="UP001160130">
    <property type="component" value="Unassembled WGS sequence"/>
</dbReference>
<protein>
    <recommendedName>
        <fullName evidence="3">DUF4145 domain-containing protein</fullName>
    </recommendedName>
</protein>